<sequence length="104" mass="11201">MDPWFTTSLGDATLALEPLGRLEAAFRAAFGTAGCPPEAAVFFRHESEGHLHCELRVYLSPATEALARTLGADPCGRPSPQDLSLLAGPEGAWRLLFPDWPGPR</sequence>
<protein>
    <submittedName>
        <fullName evidence="1">Uncharacterized protein</fullName>
    </submittedName>
</protein>
<evidence type="ECO:0000313" key="2">
    <source>
        <dbReference type="Proteomes" id="UP001165089"/>
    </source>
</evidence>
<dbReference type="Proteomes" id="UP001165089">
    <property type="component" value="Unassembled WGS sequence"/>
</dbReference>
<organism evidence="1 2">
    <name type="scientific">Geothrix rubra</name>
    <dbReference type="NCBI Taxonomy" id="2927977"/>
    <lineage>
        <taxon>Bacteria</taxon>
        <taxon>Pseudomonadati</taxon>
        <taxon>Acidobacteriota</taxon>
        <taxon>Holophagae</taxon>
        <taxon>Holophagales</taxon>
        <taxon>Holophagaceae</taxon>
        <taxon>Geothrix</taxon>
    </lineage>
</organism>
<proteinExistence type="predicted"/>
<gene>
    <name evidence="1" type="ORF">GETHPA_09360</name>
</gene>
<name>A0ABQ5Q4G3_9BACT</name>
<reference evidence="1 2" key="1">
    <citation type="journal article" date="2023" name="Antonie Van Leeuwenhoek">
        <title>Mesoterricola silvestris gen. nov., sp. nov., Mesoterricola sediminis sp. nov., Geothrix oryzae sp. nov., Geothrix edaphica sp. nov., Geothrix rubra sp. nov., and Geothrix limicola sp. nov., six novel members of Acidobacteriota isolated from soils.</title>
        <authorList>
            <person name="Itoh H."/>
            <person name="Sugisawa Y."/>
            <person name="Mise K."/>
            <person name="Xu Z."/>
            <person name="Kuniyasu M."/>
            <person name="Ushijima N."/>
            <person name="Kawano K."/>
            <person name="Kobayashi E."/>
            <person name="Shiratori Y."/>
            <person name="Masuda Y."/>
            <person name="Senoo K."/>
        </authorList>
    </citation>
    <scope>NUCLEOTIDE SEQUENCE [LARGE SCALE GENOMIC DNA]</scope>
    <source>
        <strain evidence="1 2">Red803</strain>
    </source>
</reference>
<keyword evidence="2" id="KW-1185">Reference proteome</keyword>
<comment type="caution">
    <text evidence="1">The sequence shown here is derived from an EMBL/GenBank/DDBJ whole genome shotgun (WGS) entry which is preliminary data.</text>
</comment>
<dbReference type="EMBL" id="BSDD01000002">
    <property type="protein sequence ID" value="GLH69403.1"/>
    <property type="molecule type" value="Genomic_DNA"/>
</dbReference>
<dbReference type="RefSeq" id="WP_285723423.1">
    <property type="nucleotide sequence ID" value="NZ_BSDD01000002.1"/>
</dbReference>
<accession>A0ABQ5Q4G3</accession>
<evidence type="ECO:0000313" key="1">
    <source>
        <dbReference type="EMBL" id="GLH69403.1"/>
    </source>
</evidence>